<gene>
    <name evidence="3" type="ORF">FQN60_012430</name>
</gene>
<dbReference type="InterPro" id="IPR011029">
    <property type="entry name" value="DEATH-like_dom_sf"/>
</dbReference>
<dbReference type="InterPro" id="IPR004020">
    <property type="entry name" value="DAPIN"/>
</dbReference>
<reference evidence="3 4" key="1">
    <citation type="submission" date="2019-08" db="EMBL/GenBank/DDBJ databases">
        <title>A chromosome-level genome assembly, high-density linkage maps, and genome scans reveal the genomic architecture of hybrid incompatibilities underlying speciation via character displacement in darters (Percidae: Etheostominae).</title>
        <authorList>
            <person name="Moran R.L."/>
            <person name="Catchen J.M."/>
            <person name="Fuller R.C."/>
        </authorList>
    </citation>
    <scope>NUCLEOTIDE SEQUENCE [LARGE SCALE GENOMIC DNA]</scope>
    <source>
        <strain evidence="3">EspeVRDwgs_2016</strain>
        <tissue evidence="3">Muscle</tissue>
    </source>
</reference>
<dbReference type="AlphaFoldDB" id="A0A5J5DPL8"/>
<dbReference type="SUPFAM" id="SSF47986">
    <property type="entry name" value="DEATH domain"/>
    <property type="match status" value="1"/>
</dbReference>
<evidence type="ECO:0000259" key="2">
    <source>
        <dbReference type="PROSITE" id="PS50824"/>
    </source>
</evidence>
<evidence type="ECO:0000313" key="4">
    <source>
        <dbReference type="Proteomes" id="UP000327493"/>
    </source>
</evidence>
<feature type="region of interest" description="Disordered" evidence="1">
    <location>
        <begin position="1"/>
        <end position="21"/>
    </location>
</feature>
<protein>
    <recommendedName>
        <fullName evidence="2">Pyrin domain-containing protein</fullName>
    </recommendedName>
</protein>
<organism evidence="3 4">
    <name type="scientific">Etheostoma spectabile</name>
    <name type="common">orangethroat darter</name>
    <dbReference type="NCBI Taxonomy" id="54343"/>
    <lineage>
        <taxon>Eukaryota</taxon>
        <taxon>Metazoa</taxon>
        <taxon>Chordata</taxon>
        <taxon>Craniata</taxon>
        <taxon>Vertebrata</taxon>
        <taxon>Euteleostomi</taxon>
        <taxon>Actinopterygii</taxon>
        <taxon>Neopterygii</taxon>
        <taxon>Teleostei</taxon>
        <taxon>Neoteleostei</taxon>
        <taxon>Acanthomorphata</taxon>
        <taxon>Eupercaria</taxon>
        <taxon>Perciformes</taxon>
        <taxon>Percoidei</taxon>
        <taxon>Percidae</taxon>
        <taxon>Etheostomatinae</taxon>
        <taxon>Etheostoma</taxon>
    </lineage>
</organism>
<accession>A0A5J5DPL8</accession>
<dbReference type="PROSITE" id="PS50824">
    <property type="entry name" value="DAPIN"/>
    <property type="match status" value="1"/>
</dbReference>
<dbReference type="Proteomes" id="UP000327493">
    <property type="component" value="Chromosome 2"/>
</dbReference>
<comment type="caution">
    <text evidence="3">The sequence shown here is derived from an EMBL/GenBank/DDBJ whole genome shotgun (WGS) entry which is preliminary data.</text>
</comment>
<dbReference type="CDD" id="cd08321">
    <property type="entry name" value="Pyrin_ASC-like"/>
    <property type="match status" value="1"/>
</dbReference>
<name>A0A5J5DPL8_9PERO</name>
<dbReference type="Pfam" id="PF02758">
    <property type="entry name" value="PYRIN"/>
    <property type="match status" value="1"/>
</dbReference>
<sequence>MGGGRLREGDGGDARIGREGGEICDKKGGADVCMETGDEVAEFTGVVAEWEKEERNNKSLAILPSPQHPTPALRSLTILPSPHHPSPALRFLAILLQLSGPSPPYPGLVPSLHMLVQELLLETLEKLLKDDFKTFCWYLEMEVLSGCKPIPPSRLEDASRTATVNRMIESYGEESAVKVTAAILKKMNNNDAAVKLENKYTGKTAAPSASSSAAAPAAAPAAPNTLLAQQGSVIIAPQFTSSSAGSVTVNFNK</sequence>
<keyword evidence="4" id="KW-1185">Reference proteome</keyword>
<evidence type="ECO:0000256" key="1">
    <source>
        <dbReference type="SAM" id="MobiDB-lite"/>
    </source>
</evidence>
<feature type="domain" description="Pyrin" evidence="2">
    <location>
        <begin position="114"/>
        <end position="202"/>
    </location>
</feature>
<dbReference type="Gene3D" id="1.10.533.10">
    <property type="entry name" value="Death Domain, Fas"/>
    <property type="match status" value="1"/>
</dbReference>
<dbReference type="SMART" id="SM01289">
    <property type="entry name" value="PYRIN"/>
    <property type="match status" value="1"/>
</dbReference>
<evidence type="ECO:0000313" key="3">
    <source>
        <dbReference type="EMBL" id="KAA8595295.1"/>
    </source>
</evidence>
<proteinExistence type="predicted"/>
<dbReference type="EMBL" id="VOFY01000002">
    <property type="protein sequence ID" value="KAA8595295.1"/>
    <property type="molecule type" value="Genomic_DNA"/>
</dbReference>